<evidence type="ECO:0000256" key="4">
    <source>
        <dbReference type="ARBA" id="ARBA00022475"/>
    </source>
</evidence>
<feature type="compositionally biased region" description="Low complexity" evidence="10">
    <location>
        <begin position="225"/>
        <end position="237"/>
    </location>
</feature>
<keyword evidence="8 11" id="KW-1133">Transmembrane helix</keyword>
<evidence type="ECO:0000256" key="3">
    <source>
        <dbReference type="ARBA" id="ARBA00022448"/>
    </source>
</evidence>
<dbReference type="GO" id="GO:0055085">
    <property type="term" value="P:transmembrane transport"/>
    <property type="evidence" value="ECO:0007669"/>
    <property type="project" value="InterPro"/>
</dbReference>
<gene>
    <name evidence="13" type="primary">tonB</name>
    <name evidence="13" type="ORF">GPLA_0087</name>
</gene>
<dbReference type="GO" id="GO:0031992">
    <property type="term" value="F:energy transducer activity"/>
    <property type="evidence" value="ECO:0007669"/>
    <property type="project" value="TreeGrafter"/>
</dbReference>
<dbReference type="GO" id="GO:0098797">
    <property type="term" value="C:plasma membrane protein complex"/>
    <property type="evidence" value="ECO:0007669"/>
    <property type="project" value="TreeGrafter"/>
</dbReference>
<dbReference type="NCBIfam" id="TIGR01352">
    <property type="entry name" value="tonB_Cterm"/>
    <property type="match status" value="1"/>
</dbReference>
<dbReference type="InterPro" id="IPR037682">
    <property type="entry name" value="TonB_C"/>
</dbReference>
<reference evidence="14" key="1">
    <citation type="journal article" date="2014" name="Environ. Microbiol.">
        <title>Comparative genomics of the marine bacterial genus Glaciecola reveals the high degree of genomic diversity and genomic characteristic for cold adaptation.</title>
        <authorList>
            <person name="Qin Q.L."/>
            <person name="Xie B.B."/>
            <person name="Yu Y."/>
            <person name="Shu Y.L."/>
            <person name="Rong J.C."/>
            <person name="Zhang Y.J."/>
            <person name="Zhao D.L."/>
            <person name="Chen X.L."/>
            <person name="Zhang X.Y."/>
            <person name="Chen B."/>
            <person name="Zhou B.C."/>
            <person name="Zhang Y.Z."/>
        </authorList>
    </citation>
    <scope>NUCLEOTIDE SEQUENCE [LARGE SCALE GENOMIC DNA]</scope>
    <source>
        <strain evidence="14">LMG 21857</strain>
    </source>
</reference>
<dbReference type="EMBL" id="BAER01000006">
    <property type="protein sequence ID" value="GAC31008.1"/>
    <property type="molecule type" value="Genomic_DNA"/>
</dbReference>
<keyword evidence="3" id="KW-0813">Transport</keyword>
<dbReference type="AlphaFoldDB" id="K6ZQ56"/>
<dbReference type="GO" id="GO:0015031">
    <property type="term" value="P:protein transport"/>
    <property type="evidence" value="ECO:0007669"/>
    <property type="project" value="UniProtKB-KW"/>
</dbReference>
<dbReference type="PROSITE" id="PS52015">
    <property type="entry name" value="TONB_CTD"/>
    <property type="match status" value="1"/>
</dbReference>
<protein>
    <submittedName>
        <fullName evidence="13">Periplasmic protein TonB</fullName>
    </submittedName>
</protein>
<dbReference type="InterPro" id="IPR006260">
    <property type="entry name" value="TonB/TolA_C"/>
</dbReference>
<evidence type="ECO:0000313" key="14">
    <source>
        <dbReference type="Proteomes" id="UP000006322"/>
    </source>
</evidence>
<evidence type="ECO:0000256" key="7">
    <source>
        <dbReference type="ARBA" id="ARBA00022927"/>
    </source>
</evidence>
<keyword evidence="14" id="KW-1185">Reference proteome</keyword>
<dbReference type="Gene3D" id="3.30.1150.10">
    <property type="match status" value="1"/>
</dbReference>
<feature type="transmembrane region" description="Helical" evidence="11">
    <location>
        <begin position="43"/>
        <end position="63"/>
    </location>
</feature>
<name>K6ZQ56_9ALTE</name>
<evidence type="ECO:0000256" key="9">
    <source>
        <dbReference type="ARBA" id="ARBA00023136"/>
    </source>
</evidence>
<evidence type="ECO:0000256" key="5">
    <source>
        <dbReference type="ARBA" id="ARBA00022519"/>
    </source>
</evidence>
<dbReference type="PANTHER" id="PTHR33446">
    <property type="entry name" value="PROTEIN TONB-RELATED"/>
    <property type="match status" value="1"/>
</dbReference>
<comment type="subcellular location">
    <subcellularLocation>
        <location evidence="1">Cell inner membrane</location>
        <topology evidence="1">Single-pass membrane protein</topology>
        <orientation evidence="1">Periplasmic side</orientation>
    </subcellularLocation>
</comment>
<dbReference type="SUPFAM" id="SSF74653">
    <property type="entry name" value="TolA/TonB C-terminal domain"/>
    <property type="match status" value="1"/>
</dbReference>
<proteinExistence type="inferred from homology"/>
<evidence type="ECO:0000256" key="8">
    <source>
        <dbReference type="ARBA" id="ARBA00022989"/>
    </source>
</evidence>
<dbReference type="PANTHER" id="PTHR33446:SF2">
    <property type="entry name" value="PROTEIN TONB"/>
    <property type="match status" value="1"/>
</dbReference>
<evidence type="ECO:0000313" key="13">
    <source>
        <dbReference type="EMBL" id="GAC31008.1"/>
    </source>
</evidence>
<evidence type="ECO:0000256" key="6">
    <source>
        <dbReference type="ARBA" id="ARBA00022692"/>
    </source>
</evidence>
<feature type="region of interest" description="Disordered" evidence="10">
    <location>
        <begin position="176"/>
        <end position="244"/>
    </location>
</feature>
<feature type="domain" description="TonB C-terminal" evidence="12">
    <location>
        <begin position="247"/>
        <end position="344"/>
    </location>
</feature>
<comment type="similarity">
    <text evidence="2">Belongs to the TonB family.</text>
</comment>
<evidence type="ECO:0000256" key="2">
    <source>
        <dbReference type="ARBA" id="ARBA00006555"/>
    </source>
</evidence>
<keyword evidence="5" id="KW-0997">Cell inner membrane</keyword>
<evidence type="ECO:0000256" key="1">
    <source>
        <dbReference type="ARBA" id="ARBA00004383"/>
    </source>
</evidence>
<keyword evidence="9 11" id="KW-0472">Membrane</keyword>
<feature type="region of interest" description="Disordered" evidence="10">
    <location>
        <begin position="118"/>
        <end position="142"/>
    </location>
</feature>
<evidence type="ECO:0000256" key="11">
    <source>
        <dbReference type="SAM" id="Phobius"/>
    </source>
</evidence>
<keyword evidence="7" id="KW-0653">Protein transport</keyword>
<sequence length="345" mass="36470">MSAISPKNNASSVNPNMLGDGGASVALLPEQSVLFASGRKRQWAVAVTVAIILHGAVFAALSVKTDAVQGSAAGEGQDGIEVGLGMVGAYQDQELVESEQLTDPVEPVTQLEAVKKAVNKPTAQTEPEVESKPFKDNVPPVPVEPPVENVNEPVMDDIAPIIEQVSASNAIQKVPEPTKTVVASSSAPDVQHTPETDKTETNNAPVSDSEADKTDNSPAPVAQIATTRGTGSASSRRSGGRAGNAKNFFADLQAHLREYKTYPKALKKQKIEGIVQLKFTIDRDGYVLASSIEKSSGSAALDQAALDMLQKANPLPLVPDSIKRERITLVIPIEYSLITNSAFKE</sequence>
<evidence type="ECO:0000259" key="12">
    <source>
        <dbReference type="PROSITE" id="PS52015"/>
    </source>
</evidence>
<dbReference type="Pfam" id="PF03544">
    <property type="entry name" value="TonB_C"/>
    <property type="match status" value="1"/>
</dbReference>
<keyword evidence="4" id="KW-1003">Cell membrane</keyword>
<accession>K6ZQ56</accession>
<organism evidence="13 14">
    <name type="scientific">Paraglaciecola polaris LMG 21857</name>
    <dbReference type="NCBI Taxonomy" id="1129793"/>
    <lineage>
        <taxon>Bacteria</taxon>
        <taxon>Pseudomonadati</taxon>
        <taxon>Pseudomonadota</taxon>
        <taxon>Gammaproteobacteria</taxon>
        <taxon>Alteromonadales</taxon>
        <taxon>Alteromonadaceae</taxon>
        <taxon>Paraglaciecola</taxon>
    </lineage>
</organism>
<dbReference type="STRING" id="1129793.GPLA_0087"/>
<dbReference type="RefSeq" id="WP_007102818.1">
    <property type="nucleotide sequence ID" value="NZ_BAER01000006.1"/>
</dbReference>
<dbReference type="Proteomes" id="UP000006322">
    <property type="component" value="Unassembled WGS sequence"/>
</dbReference>
<dbReference type="InterPro" id="IPR051045">
    <property type="entry name" value="TonB-dependent_transducer"/>
</dbReference>
<keyword evidence="6 11" id="KW-0812">Transmembrane</keyword>
<evidence type="ECO:0000256" key="10">
    <source>
        <dbReference type="SAM" id="MobiDB-lite"/>
    </source>
</evidence>
<comment type="caution">
    <text evidence="13">The sequence shown here is derived from an EMBL/GenBank/DDBJ whole genome shotgun (WGS) entry which is preliminary data.</text>
</comment>